<name>A0ACA9TVC0_BIOOC</name>
<evidence type="ECO:0000313" key="2">
    <source>
        <dbReference type="Proteomes" id="UP000836387"/>
    </source>
</evidence>
<organism evidence="1 2">
    <name type="scientific">Clonostachys rosea f. rosea IK726</name>
    <dbReference type="NCBI Taxonomy" id="1349383"/>
    <lineage>
        <taxon>Eukaryota</taxon>
        <taxon>Fungi</taxon>
        <taxon>Dikarya</taxon>
        <taxon>Ascomycota</taxon>
        <taxon>Pezizomycotina</taxon>
        <taxon>Sordariomycetes</taxon>
        <taxon>Hypocreomycetidae</taxon>
        <taxon>Hypocreales</taxon>
        <taxon>Bionectriaceae</taxon>
        <taxon>Clonostachys</taxon>
    </lineage>
</organism>
<protein>
    <submittedName>
        <fullName evidence="1">Uncharacterized protein</fullName>
    </submittedName>
</protein>
<proteinExistence type="predicted"/>
<reference evidence="1" key="2">
    <citation type="submission" date="2021-10" db="EMBL/GenBank/DDBJ databases">
        <authorList>
            <person name="Piombo E."/>
        </authorList>
    </citation>
    <scope>NUCLEOTIDE SEQUENCE</scope>
</reference>
<accession>A0ACA9TVC0</accession>
<comment type="caution">
    <text evidence="1">The sequence shown here is derived from an EMBL/GenBank/DDBJ whole genome shotgun (WGS) entry which is preliminary data.</text>
</comment>
<keyword evidence="2" id="KW-1185">Reference proteome</keyword>
<dbReference type="Proteomes" id="UP000836387">
    <property type="component" value="Unassembled WGS sequence"/>
</dbReference>
<gene>
    <name evidence="1" type="ORF">CRV2_00011004</name>
</gene>
<reference evidence="1" key="1">
    <citation type="submission" date="2020-04" db="EMBL/GenBank/DDBJ databases">
        <authorList>
            <person name="Broberg M."/>
        </authorList>
    </citation>
    <scope>NUCLEOTIDE SEQUENCE</scope>
</reference>
<dbReference type="EMBL" id="CADEHS020000008">
    <property type="protein sequence ID" value="CAG9944911.1"/>
    <property type="molecule type" value="Genomic_DNA"/>
</dbReference>
<evidence type="ECO:0000313" key="1">
    <source>
        <dbReference type="EMBL" id="CAG9944911.1"/>
    </source>
</evidence>
<sequence length="622" mass="68105">MQTLEGHRDSVNWVVFSPNSKLVASGSEDNTIKLWDSDSGSLVRTLEGHSEGIDLVAFSPDGRTLTSVSSDEIIRLWDTSIGALLQTQRIHVAAPNLPTAFSTDMKLLVRGYRDKSVRIWVTATGALQRTLETDGKMVRSVTFSSDAKLVAASSRNHKVWVWKADTVSFSPNSKLLASTVEHRPADSVIELWDVKSGFLLHTLFSGRNINSVAFSPDSKLLATASNDGIIQLWDADTGVLQQVLEGHRQGVLSVSFSPDGRLVASGSHDMTLRLWDVNIDAPVNTRRRGPIYSLALSPDERTVASASGDRTVRLWESHSGMLQRTIEDHSAPVVAVQFSPDGKIVASGSEDGSFRLWAVDTGALRHTSKNCGGFNSAIWKFTFSPDSKLVALASMGRIILRAADTGGLLYERGGHPLDQFDLGSLAFSPDSKLLVSVSDSSTELYSVVPISTSWNKTVESCSLVIHRTLEGPDKMISPAVFSPDASASDDETVRLWEIGTGMLCRVIKIGFRFTCLSFPTTNKLQTDAGIITVDKPNRKPVQRMTPILRCGQNRFSGFGLSLDRSWITFDGRNLIWLPSEFRPNSSWLKILLDSGVVIGCNSGRPIVMRFLADRFRGYSVTN</sequence>